<proteinExistence type="predicted"/>
<dbReference type="Proteomes" id="UP000515561">
    <property type="component" value="Chromosome"/>
</dbReference>
<keyword evidence="1" id="KW-0378">Hydrolase</keyword>
<accession>A0A6S6R8S3</accession>
<dbReference type="InterPro" id="IPR000868">
    <property type="entry name" value="Isochorismatase-like_dom"/>
</dbReference>
<keyword evidence="2" id="KW-1185">Reference proteome</keyword>
<dbReference type="PANTHER" id="PTHR14119:SF3">
    <property type="entry name" value="ISOCHORISMATASE DOMAIN-CONTAINING PROTEIN 2"/>
    <property type="match status" value="1"/>
</dbReference>
<dbReference type="SUPFAM" id="SSF52499">
    <property type="entry name" value="Isochorismatase-like hydrolases"/>
    <property type="match status" value="1"/>
</dbReference>
<dbReference type="AlphaFoldDB" id="A0A6S6R8S3"/>
<gene>
    <name evidence="1" type="ORF">acsn021_31540</name>
</gene>
<dbReference type="InterPro" id="IPR036380">
    <property type="entry name" value="Isochorismatase-like_sf"/>
</dbReference>
<evidence type="ECO:0000313" key="2">
    <source>
        <dbReference type="Proteomes" id="UP000515561"/>
    </source>
</evidence>
<sequence>MRVLAKDVLAMIVDYQSKLVPAMAEKDNLLRNSLKLIKGLQILHIPMVVTQQYTKGLGETIQEIQNNLEAETQYYEKVTFSAMEEENIKIAVADYEKKTLLVCGIEAHVCVLQTVMDAIKAGYQVVVVKDCISSRDLSDMEIALLRMQQEGAMITTSESILFELTRQAGDEIFKQILKLVK</sequence>
<dbReference type="InterPro" id="IPR050993">
    <property type="entry name" value="Isochorismatase_domain"/>
</dbReference>
<reference evidence="1 2" key="1">
    <citation type="journal article" date="2016" name="Int. J. Syst. Evol. Microbiol.">
        <title>Descriptions of Anaerotaenia torta gen. nov., sp. nov. and Anaerocolumna cellulosilytica gen. nov., sp. nov. isolated from a methanogenic reactor of cattle waste.</title>
        <authorList>
            <person name="Uek A."/>
            <person name="Ohtaki Y."/>
            <person name="Kaku N."/>
            <person name="Ueki K."/>
        </authorList>
    </citation>
    <scope>NUCLEOTIDE SEQUENCE [LARGE SCALE GENOMIC DNA]</scope>
    <source>
        <strain evidence="1 2">SN021</strain>
    </source>
</reference>
<dbReference type="Gene3D" id="3.40.50.850">
    <property type="entry name" value="Isochorismatase-like"/>
    <property type="match status" value="1"/>
</dbReference>
<organism evidence="1 2">
    <name type="scientific">Anaerocolumna cellulosilytica</name>
    <dbReference type="NCBI Taxonomy" id="433286"/>
    <lineage>
        <taxon>Bacteria</taxon>
        <taxon>Bacillati</taxon>
        <taxon>Bacillota</taxon>
        <taxon>Clostridia</taxon>
        <taxon>Lachnospirales</taxon>
        <taxon>Lachnospiraceae</taxon>
        <taxon>Anaerocolumna</taxon>
    </lineage>
</organism>
<dbReference type="EMBL" id="AP023367">
    <property type="protein sequence ID" value="BCJ95585.1"/>
    <property type="molecule type" value="Genomic_DNA"/>
</dbReference>
<dbReference type="GO" id="GO:0016787">
    <property type="term" value="F:hydrolase activity"/>
    <property type="evidence" value="ECO:0007669"/>
    <property type="project" value="UniProtKB-KW"/>
</dbReference>
<protein>
    <submittedName>
        <fullName evidence="1">Hydrolase</fullName>
    </submittedName>
</protein>
<dbReference type="Pfam" id="PF00857">
    <property type="entry name" value="Isochorismatase"/>
    <property type="match status" value="1"/>
</dbReference>
<evidence type="ECO:0000313" key="1">
    <source>
        <dbReference type="EMBL" id="BCJ95585.1"/>
    </source>
</evidence>
<dbReference type="CDD" id="cd01012">
    <property type="entry name" value="YcaC_related"/>
    <property type="match status" value="1"/>
</dbReference>
<dbReference type="PANTHER" id="PTHR14119">
    <property type="entry name" value="HYDROLASE"/>
    <property type="match status" value="1"/>
</dbReference>
<dbReference type="RefSeq" id="WP_184095989.1">
    <property type="nucleotide sequence ID" value="NZ_AP023367.1"/>
</dbReference>
<dbReference type="KEGG" id="acel:acsn021_31540"/>
<name>A0A6S6R8S3_9FIRM</name>